<keyword evidence="6" id="KW-1185">Reference proteome</keyword>
<name>A0A8J7PZZ2_9BACT</name>
<accession>A0A8J7PZZ2</accession>
<dbReference type="SUPFAM" id="SSF46689">
    <property type="entry name" value="Homeodomain-like"/>
    <property type="match status" value="1"/>
</dbReference>
<dbReference type="InterPro" id="IPR009057">
    <property type="entry name" value="Homeodomain-like_sf"/>
</dbReference>
<dbReference type="Proteomes" id="UP000664417">
    <property type="component" value="Unassembled WGS sequence"/>
</dbReference>
<organism evidence="5 6">
    <name type="scientific">Acanthopleuribacter pedis</name>
    <dbReference type="NCBI Taxonomy" id="442870"/>
    <lineage>
        <taxon>Bacteria</taxon>
        <taxon>Pseudomonadati</taxon>
        <taxon>Acidobacteriota</taxon>
        <taxon>Holophagae</taxon>
        <taxon>Acanthopleuribacterales</taxon>
        <taxon>Acanthopleuribacteraceae</taxon>
        <taxon>Acanthopleuribacter</taxon>
    </lineage>
</organism>
<dbReference type="InterPro" id="IPR001647">
    <property type="entry name" value="HTH_TetR"/>
</dbReference>
<dbReference type="InterPro" id="IPR041674">
    <property type="entry name" value="TetR_C_22"/>
</dbReference>
<dbReference type="Pfam" id="PF00440">
    <property type="entry name" value="TetR_N"/>
    <property type="match status" value="1"/>
</dbReference>
<reference evidence="5" key="1">
    <citation type="submission" date="2021-03" db="EMBL/GenBank/DDBJ databases">
        <authorList>
            <person name="Wang G."/>
        </authorList>
    </citation>
    <scope>NUCLEOTIDE SEQUENCE</scope>
    <source>
        <strain evidence="5">KCTC 12899</strain>
    </source>
</reference>
<feature type="compositionally biased region" description="Basic and acidic residues" evidence="3">
    <location>
        <begin position="1"/>
        <end position="17"/>
    </location>
</feature>
<proteinExistence type="predicted"/>
<feature type="domain" description="HTH tetR-type" evidence="4">
    <location>
        <begin position="19"/>
        <end position="79"/>
    </location>
</feature>
<dbReference type="EMBL" id="JAFREP010000004">
    <property type="protein sequence ID" value="MBO1317857.1"/>
    <property type="molecule type" value="Genomic_DNA"/>
</dbReference>
<dbReference type="PROSITE" id="PS50977">
    <property type="entry name" value="HTH_TETR_2"/>
    <property type="match status" value="1"/>
</dbReference>
<dbReference type="RefSeq" id="WP_207857334.1">
    <property type="nucleotide sequence ID" value="NZ_JAFREP010000004.1"/>
</dbReference>
<gene>
    <name evidence="5" type="ORF">J3U88_05240</name>
</gene>
<dbReference type="AlphaFoldDB" id="A0A8J7PZZ2"/>
<comment type="caution">
    <text evidence="5">The sequence shown here is derived from an EMBL/GenBank/DDBJ whole genome shotgun (WGS) entry which is preliminary data.</text>
</comment>
<dbReference type="GO" id="GO:0003700">
    <property type="term" value="F:DNA-binding transcription factor activity"/>
    <property type="evidence" value="ECO:0007669"/>
    <property type="project" value="TreeGrafter"/>
</dbReference>
<evidence type="ECO:0000256" key="2">
    <source>
        <dbReference type="PROSITE-ProRule" id="PRU00335"/>
    </source>
</evidence>
<evidence type="ECO:0000313" key="6">
    <source>
        <dbReference type="Proteomes" id="UP000664417"/>
    </source>
</evidence>
<dbReference type="PRINTS" id="PR00455">
    <property type="entry name" value="HTHTETR"/>
</dbReference>
<dbReference type="Pfam" id="PF17928">
    <property type="entry name" value="TetR_C_22"/>
    <property type="match status" value="1"/>
</dbReference>
<dbReference type="Gene3D" id="1.10.357.10">
    <property type="entry name" value="Tetracycline Repressor, domain 2"/>
    <property type="match status" value="1"/>
</dbReference>
<dbReference type="GO" id="GO:0000976">
    <property type="term" value="F:transcription cis-regulatory region binding"/>
    <property type="evidence" value="ECO:0007669"/>
    <property type="project" value="TreeGrafter"/>
</dbReference>
<evidence type="ECO:0000256" key="1">
    <source>
        <dbReference type="ARBA" id="ARBA00023125"/>
    </source>
</evidence>
<dbReference type="PANTHER" id="PTHR30055:SF226">
    <property type="entry name" value="HTH-TYPE TRANSCRIPTIONAL REGULATOR PKSA"/>
    <property type="match status" value="1"/>
</dbReference>
<evidence type="ECO:0000313" key="5">
    <source>
        <dbReference type="EMBL" id="MBO1317857.1"/>
    </source>
</evidence>
<feature type="DNA-binding region" description="H-T-H motif" evidence="2">
    <location>
        <begin position="42"/>
        <end position="61"/>
    </location>
</feature>
<feature type="region of interest" description="Disordered" evidence="3">
    <location>
        <begin position="1"/>
        <end position="20"/>
    </location>
</feature>
<dbReference type="PANTHER" id="PTHR30055">
    <property type="entry name" value="HTH-TYPE TRANSCRIPTIONAL REGULATOR RUTR"/>
    <property type="match status" value="1"/>
</dbReference>
<evidence type="ECO:0000259" key="4">
    <source>
        <dbReference type="PROSITE" id="PS50977"/>
    </source>
</evidence>
<keyword evidence="1 2" id="KW-0238">DNA-binding</keyword>
<evidence type="ECO:0000256" key="3">
    <source>
        <dbReference type="SAM" id="MobiDB-lite"/>
    </source>
</evidence>
<protein>
    <submittedName>
        <fullName evidence="5">TetR family transcriptional regulator</fullName>
    </submittedName>
</protein>
<sequence length="212" mass="24128">MPHLEKNNPRREPMQERSKRRVSSILDVTAQLVQEVGVDGITTSEVARRAGIKLASLYRYFPNKNAIIRSLAERHFQNLRPYLEQFLEDFDLEEGLDAMIDAYAQFYRSEPGYIELWSGIQANPELNQLDMEDLKQNVVMIVSRAKHLFPDLSEDELAALAMVTTRSAGAVLRLAMTVDEHQATVMVSELKIMVKSYLHQRTILAGQAKSHA</sequence>
<dbReference type="InterPro" id="IPR050109">
    <property type="entry name" value="HTH-type_TetR-like_transc_reg"/>
</dbReference>